<feature type="transmembrane region" description="Helical" evidence="6">
    <location>
        <begin position="28"/>
        <end position="47"/>
    </location>
</feature>
<dbReference type="PANTHER" id="PTHR40077">
    <property type="entry name" value="MEMBRANE PROTEIN-RELATED"/>
    <property type="match status" value="1"/>
</dbReference>
<dbReference type="Proteomes" id="UP000199220">
    <property type="component" value="Unassembled WGS sequence"/>
</dbReference>
<keyword evidence="9" id="KW-1185">Reference proteome</keyword>
<accession>A0A1H5CFJ4</accession>
<feature type="domain" description="DUF3817" evidence="7">
    <location>
        <begin position="26"/>
        <end position="120"/>
    </location>
</feature>
<evidence type="ECO:0000313" key="8">
    <source>
        <dbReference type="EMBL" id="SED65311.1"/>
    </source>
</evidence>
<dbReference type="InterPro" id="IPR023845">
    <property type="entry name" value="DUF3817_TM"/>
</dbReference>
<gene>
    <name evidence="8" type="ORF">SAMN04488554_0354</name>
</gene>
<feature type="transmembrane region" description="Helical" evidence="6">
    <location>
        <begin position="97"/>
        <end position="116"/>
    </location>
</feature>
<evidence type="ECO:0000256" key="2">
    <source>
        <dbReference type="ARBA" id="ARBA00022475"/>
    </source>
</evidence>
<dbReference type="PANTHER" id="PTHR40077:SF2">
    <property type="entry name" value="MEMBRANE PROTEIN"/>
    <property type="match status" value="1"/>
</dbReference>
<proteinExistence type="predicted"/>
<dbReference type="STRING" id="648782.SAMN04488554_0354"/>
<evidence type="ECO:0000256" key="4">
    <source>
        <dbReference type="ARBA" id="ARBA00022989"/>
    </source>
</evidence>
<organism evidence="8 9">
    <name type="scientific">Ruania alba</name>
    <dbReference type="NCBI Taxonomy" id="648782"/>
    <lineage>
        <taxon>Bacteria</taxon>
        <taxon>Bacillati</taxon>
        <taxon>Actinomycetota</taxon>
        <taxon>Actinomycetes</taxon>
        <taxon>Micrococcales</taxon>
        <taxon>Ruaniaceae</taxon>
        <taxon>Ruania</taxon>
    </lineage>
</organism>
<protein>
    <submittedName>
        <fullName evidence="8">Integral membrane protein</fullName>
    </submittedName>
</protein>
<evidence type="ECO:0000256" key="5">
    <source>
        <dbReference type="ARBA" id="ARBA00023136"/>
    </source>
</evidence>
<dbReference type="NCBIfam" id="TIGR03954">
    <property type="entry name" value="integ_memb_HG"/>
    <property type="match status" value="1"/>
</dbReference>
<keyword evidence="4 6" id="KW-1133">Transmembrane helix</keyword>
<evidence type="ECO:0000256" key="6">
    <source>
        <dbReference type="SAM" id="Phobius"/>
    </source>
</evidence>
<keyword evidence="5 6" id="KW-0472">Membrane</keyword>
<dbReference type="AlphaFoldDB" id="A0A1H5CFJ4"/>
<dbReference type="OrthoDB" id="9342687at2"/>
<dbReference type="GO" id="GO:0005886">
    <property type="term" value="C:plasma membrane"/>
    <property type="evidence" value="ECO:0007669"/>
    <property type="project" value="UniProtKB-SubCell"/>
</dbReference>
<feature type="transmembrane region" description="Helical" evidence="6">
    <location>
        <begin position="67"/>
        <end position="90"/>
    </location>
</feature>
<evidence type="ECO:0000256" key="1">
    <source>
        <dbReference type="ARBA" id="ARBA00004651"/>
    </source>
</evidence>
<dbReference type="EMBL" id="FNTX01000001">
    <property type="protein sequence ID" value="SED65311.1"/>
    <property type="molecule type" value="Genomic_DNA"/>
</dbReference>
<keyword evidence="3 6" id="KW-0812">Transmembrane</keyword>
<keyword evidence="2" id="KW-1003">Cell membrane</keyword>
<sequence>MTDPEATTPDPAPSDAQDMRDRGAFTRYRIMAFVTGGMLLLLCLEMILKYVVKVNGVDVNGDALPVIGSWVAFVHGWIYVVYAVTVFDLWSRMRWSFGRIALLIAGGVIPVLSFVMEQKAHGWVEHTLAARQTAD</sequence>
<comment type="subcellular location">
    <subcellularLocation>
        <location evidence="1">Cell membrane</location>
        <topology evidence="1">Multi-pass membrane protein</topology>
    </subcellularLocation>
</comment>
<evidence type="ECO:0000256" key="3">
    <source>
        <dbReference type="ARBA" id="ARBA00022692"/>
    </source>
</evidence>
<reference evidence="9" key="1">
    <citation type="submission" date="2016-10" db="EMBL/GenBank/DDBJ databases">
        <authorList>
            <person name="Varghese N."/>
            <person name="Submissions S."/>
        </authorList>
    </citation>
    <scope>NUCLEOTIDE SEQUENCE [LARGE SCALE GENOMIC DNA]</scope>
    <source>
        <strain evidence="9">DSM 21368</strain>
    </source>
</reference>
<name>A0A1H5CFJ4_9MICO</name>
<dbReference type="Pfam" id="PF12823">
    <property type="entry name" value="DUF3817"/>
    <property type="match status" value="1"/>
</dbReference>
<evidence type="ECO:0000313" key="9">
    <source>
        <dbReference type="Proteomes" id="UP000199220"/>
    </source>
</evidence>
<dbReference type="RefSeq" id="WP_089771422.1">
    <property type="nucleotide sequence ID" value="NZ_FNTX01000001.1"/>
</dbReference>
<evidence type="ECO:0000259" key="7">
    <source>
        <dbReference type="Pfam" id="PF12823"/>
    </source>
</evidence>